<dbReference type="OMA" id="KMPYSMQ"/>
<name>B8C147_THAPS</name>
<evidence type="ECO:0000256" key="1">
    <source>
        <dbReference type="SAM" id="Coils"/>
    </source>
</evidence>
<dbReference type="KEGG" id="tps:THAPSDRAFT_4171"/>
<dbReference type="RefSeq" id="XP_002289641.1">
    <property type="nucleotide sequence ID" value="XM_002289605.1"/>
</dbReference>
<evidence type="ECO:0000313" key="5">
    <source>
        <dbReference type="Proteomes" id="UP000001449"/>
    </source>
</evidence>
<feature type="coiled-coil region" evidence="1">
    <location>
        <begin position="117"/>
        <end position="144"/>
    </location>
</feature>
<feature type="chain" id="PRO_5002869288" evidence="3">
    <location>
        <begin position="25"/>
        <end position="654"/>
    </location>
</feature>
<protein>
    <submittedName>
        <fullName evidence="4">Uncharacterized protein</fullName>
    </submittedName>
</protein>
<keyword evidence="5" id="KW-1185">Reference proteome</keyword>
<dbReference type="GeneID" id="7446772"/>
<evidence type="ECO:0000313" key="4">
    <source>
        <dbReference type="EMBL" id="EED93178.1"/>
    </source>
</evidence>
<gene>
    <name evidence="4" type="ORF">THAPSDRAFT_4171</name>
</gene>
<dbReference type="Proteomes" id="UP000001449">
    <property type="component" value="Chromosome 4"/>
</dbReference>
<dbReference type="EMBL" id="CM000641">
    <property type="protein sequence ID" value="EED93178.1"/>
    <property type="molecule type" value="Genomic_DNA"/>
</dbReference>
<dbReference type="eggNOG" id="ENOG502SAMM">
    <property type="taxonomic scope" value="Eukaryota"/>
</dbReference>
<feature type="compositionally biased region" description="Basic and acidic residues" evidence="2">
    <location>
        <begin position="561"/>
        <end position="581"/>
    </location>
</feature>
<accession>B8C147</accession>
<keyword evidence="1" id="KW-0175">Coiled coil</keyword>
<evidence type="ECO:0000256" key="2">
    <source>
        <dbReference type="SAM" id="MobiDB-lite"/>
    </source>
</evidence>
<sequence>MYILTNQIILAATLFISCSRYTASFAPPTYYSRIGFATNTLNINEFSWPTKILSSQNGDFEPYDPDDDDDDDDLSGLVGKSLGINIGAELPAFSPEEIDEIRVQAQATLDKAIDGRLADIEKLREQMQEDLKESRKRMETAGELNVQMAKQNLLEKIDRLSGDFLQSNADFREDTKRVAAADKAAAASGRGVDWGSWGTVGGLDVVVGAGEISDLPSTLLGSVDSARRRGEITSELEGGDGVEIRPSENRVLIVHDGQKDKGSKQVIERLGQLLNEAFDTKVKVDAYSPTANIPIGGNNAQTALIFASSLNDRNSLESLLGRVLKRTAPVSGGAAAMPPSHVVIVSGIGTERTNKMPYSMQNMFGGKLDKLREIEQAIVAISRSRIAGKQSPLDYTIVKYGEVASSDGDGGENIAIQPGDILDGDIGVNAAANVLLQAMAYQPYARNSTMCATGRLPTDSTIDSETWNDKFLCLSGPELLRINAGRGGDIVEGQILDSKFEQLAQYIKEWASAYEGDRKGTGLTTPVLVRNTRKAPSKFDGVVAREGVRILFQTTNTGDRYKSATEEKMEEKERSGGDAVKKSSSATPVKVKGRNEGGVEILVEKTNDGDIRVRARRCNMDAKTVVKEMSEDVIVKNLKRAVNAWVDARGVTGF</sequence>
<dbReference type="HOGENOM" id="CLU_485240_0_0_1"/>
<evidence type="ECO:0000256" key="3">
    <source>
        <dbReference type="SAM" id="SignalP"/>
    </source>
</evidence>
<dbReference type="PaxDb" id="35128-Thaps4171"/>
<dbReference type="InParanoid" id="B8C147"/>
<dbReference type="Gene3D" id="3.40.50.720">
    <property type="entry name" value="NAD(P)-binding Rossmann-like Domain"/>
    <property type="match status" value="1"/>
</dbReference>
<reference evidence="4 5" key="1">
    <citation type="journal article" date="2004" name="Science">
        <title>The genome of the diatom Thalassiosira pseudonana: ecology, evolution, and metabolism.</title>
        <authorList>
            <person name="Armbrust E.V."/>
            <person name="Berges J.A."/>
            <person name="Bowler C."/>
            <person name="Green B.R."/>
            <person name="Martinez D."/>
            <person name="Putnam N.H."/>
            <person name="Zhou S."/>
            <person name="Allen A.E."/>
            <person name="Apt K.E."/>
            <person name="Bechner M."/>
            <person name="Brzezinski M.A."/>
            <person name="Chaal B.K."/>
            <person name="Chiovitti A."/>
            <person name="Davis A.K."/>
            <person name="Demarest M.S."/>
            <person name="Detter J.C."/>
            <person name="Glavina T."/>
            <person name="Goodstein D."/>
            <person name="Hadi M.Z."/>
            <person name="Hellsten U."/>
            <person name="Hildebrand M."/>
            <person name="Jenkins B.D."/>
            <person name="Jurka J."/>
            <person name="Kapitonov V.V."/>
            <person name="Kroger N."/>
            <person name="Lau W.W."/>
            <person name="Lane T.W."/>
            <person name="Larimer F.W."/>
            <person name="Lippmeier J.C."/>
            <person name="Lucas S."/>
            <person name="Medina M."/>
            <person name="Montsant A."/>
            <person name="Obornik M."/>
            <person name="Parker M.S."/>
            <person name="Palenik B."/>
            <person name="Pazour G.J."/>
            <person name="Richardson P.M."/>
            <person name="Rynearson T.A."/>
            <person name="Saito M.A."/>
            <person name="Schwartz D.C."/>
            <person name="Thamatrakoln K."/>
            <person name="Valentin K."/>
            <person name="Vardi A."/>
            <person name="Wilkerson F.P."/>
            <person name="Rokhsar D.S."/>
        </authorList>
    </citation>
    <scope>NUCLEOTIDE SEQUENCE [LARGE SCALE GENOMIC DNA]</scope>
    <source>
        <strain evidence="4 5">CCMP1335</strain>
    </source>
</reference>
<keyword evidence="3" id="KW-0732">Signal</keyword>
<feature type="signal peptide" evidence="3">
    <location>
        <begin position="1"/>
        <end position="24"/>
    </location>
</feature>
<proteinExistence type="predicted"/>
<reference evidence="4 5" key="2">
    <citation type="journal article" date="2008" name="Nature">
        <title>The Phaeodactylum genome reveals the evolutionary history of diatom genomes.</title>
        <authorList>
            <person name="Bowler C."/>
            <person name="Allen A.E."/>
            <person name="Badger J.H."/>
            <person name="Grimwood J."/>
            <person name="Jabbari K."/>
            <person name="Kuo A."/>
            <person name="Maheswari U."/>
            <person name="Martens C."/>
            <person name="Maumus F."/>
            <person name="Otillar R.P."/>
            <person name="Rayko E."/>
            <person name="Salamov A."/>
            <person name="Vandepoele K."/>
            <person name="Beszteri B."/>
            <person name="Gruber A."/>
            <person name="Heijde M."/>
            <person name="Katinka M."/>
            <person name="Mock T."/>
            <person name="Valentin K."/>
            <person name="Verret F."/>
            <person name="Berges J.A."/>
            <person name="Brownlee C."/>
            <person name="Cadoret J.P."/>
            <person name="Chiovitti A."/>
            <person name="Choi C.J."/>
            <person name="Coesel S."/>
            <person name="De Martino A."/>
            <person name="Detter J.C."/>
            <person name="Durkin C."/>
            <person name="Falciatore A."/>
            <person name="Fournet J."/>
            <person name="Haruta M."/>
            <person name="Huysman M.J."/>
            <person name="Jenkins B.D."/>
            <person name="Jiroutova K."/>
            <person name="Jorgensen R.E."/>
            <person name="Joubert Y."/>
            <person name="Kaplan A."/>
            <person name="Kroger N."/>
            <person name="Kroth P.G."/>
            <person name="La Roche J."/>
            <person name="Lindquist E."/>
            <person name="Lommer M."/>
            <person name="Martin-Jezequel V."/>
            <person name="Lopez P.J."/>
            <person name="Lucas S."/>
            <person name="Mangogna M."/>
            <person name="McGinnis K."/>
            <person name="Medlin L.K."/>
            <person name="Montsant A."/>
            <person name="Oudot-Le Secq M.P."/>
            <person name="Napoli C."/>
            <person name="Obornik M."/>
            <person name="Parker M.S."/>
            <person name="Petit J.L."/>
            <person name="Porcel B.M."/>
            <person name="Poulsen N."/>
            <person name="Robison M."/>
            <person name="Rychlewski L."/>
            <person name="Rynearson T.A."/>
            <person name="Schmutz J."/>
            <person name="Shapiro H."/>
            <person name="Siaut M."/>
            <person name="Stanley M."/>
            <person name="Sussman M.R."/>
            <person name="Taylor A.R."/>
            <person name="Vardi A."/>
            <person name="von Dassow P."/>
            <person name="Vyverman W."/>
            <person name="Willis A."/>
            <person name="Wyrwicz L.S."/>
            <person name="Rokhsar D.S."/>
            <person name="Weissenbach J."/>
            <person name="Armbrust E.V."/>
            <person name="Green B.R."/>
            <person name="Van de Peer Y."/>
            <person name="Grigoriev I.V."/>
        </authorList>
    </citation>
    <scope>NUCLEOTIDE SEQUENCE [LARGE SCALE GENOMIC DNA]</scope>
    <source>
        <strain evidence="4 5">CCMP1335</strain>
    </source>
</reference>
<organism evidence="4 5">
    <name type="scientific">Thalassiosira pseudonana</name>
    <name type="common">Marine diatom</name>
    <name type="synonym">Cyclotella nana</name>
    <dbReference type="NCBI Taxonomy" id="35128"/>
    <lineage>
        <taxon>Eukaryota</taxon>
        <taxon>Sar</taxon>
        <taxon>Stramenopiles</taxon>
        <taxon>Ochrophyta</taxon>
        <taxon>Bacillariophyta</taxon>
        <taxon>Coscinodiscophyceae</taxon>
        <taxon>Thalassiosirophycidae</taxon>
        <taxon>Thalassiosirales</taxon>
        <taxon>Thalassiosiraceae</taxon>
        <taxon>Thalassiosira</taxon>
    </lineage>
</organism>
<dbReference type="AlphaFoldDB" id="B8C147"/>
<feature type="region of interest" description="Disordered" evidence="2">
    <location>
        <begin position="561"/>
        <end position="591"/>
    </location>
</feature>